<name>A0ABQ9HK41_9NEOP</name>
<dbReference type="EMBL" id="JARBHB010000005">
    <property type="protein sequence ID" value="KAJ8884526.1"/>
    <property type="molecule type" value="Genomic_DNA"/>
</dbReference>
<gene>
    <name evidence="4" type="ORF">PR048_016383</name>
</gene>
<dbReference type="Pfam" id="PF13359">
    <property type="entry name" value="DDE_Tnp_4"/>
    <property type="match status" value="1"/>
</dbReference>
<evidence type="ECO:0000313" key="5">
    <source>
        <dbReference type="Proteomes" id="UP001159363"/>
    </source>
</evidence>
<keyword evidence="2" id="KW-0479">Metal-binding</keyword>
<dbReference type="Proteomes" id="UP001159363">
    <property type="component" value="Chromosome 4"/>
</dbReference>
<feature type="domain" description="DDE Tnp4" evidence="3">
    <location>
        <begin position="2"/>
        <end position="112"/>
    </location>
</feature>
<dbReference type="InterPro" id="IPR027806">
    <property type="entry name" value="HARBI1_dom"/>
</dbReference>
<keyword evidence="5" id="KW-1185">Reference proteome</keyword>
<evidence type="ECO:0000256" key="2">
    <source>
        <dbReference type="ARBA" id="ARBA00022723"/>
    </source>
</evidence>
<sequence length="112" mass="12947">MLLVDASYKILYRNVVCLGRLNDGKVFSFTIFHDDLVKDERKLPAREPLPGREKPVSSVFAVDDAFTLTEIVIELYKDQYPGSMKPMRIFNYLLSRARRIVENVFSILASKF</sequence>
<reference evidence="4 5" key="1">
    <citation type="submission" date="2023-02" db="EMBL/GenBank/DDBJ databases">
        <title>LHISI_Scaffold_Assembly.</title>
        <authorList>
            <person name="Stuart O.P."/>
            <person name="Cleave R."/>
            <person name="Magrath M.J.L."/>
            <person name="Mikheyev A.S."/>
        </authorList>
    </citation>
    <scope>NUCLEOTIDE SEQUENCE [LARGE SCALE GENOMIC DNA]</scope>
    <source>
        <strain evidence="4">Daus_M_001</strain>
        <tissue evidence="4">Leg muscle</tissue>
    </source>
</reference>
<evidence type="ECO:0000313" key="4">
    <source>
        <dbReference type="EMBL" id="KAJ8884526.1"/>
    </source>
</evidence>
<proteinExistence type="predicted"/>
<comment type="cofactor">
    <cofactor evidence="1">
        <name>a divalent metal cation</name>
        <dbReference type="ChEBI" id="CHEBI:60240"/>
    </cofactor>
</comment>
<accession>A0ABQ9HK41</accession>
<organism evidence="4 5">
    <name type="scientific">Dryococelus australis</name>
    <dbReference type="NCBI Taxonomy" id="614101"/>
    <lineage>
        <taxon>Eukaryota</taxon>
        <taxon>Metazoa</taxon>
        <taxon>Ecdysozoa</taxon>
        <taxon>Arthropoda</taxon>
        <taxon>Hexapoda</taxon>
        <taxon>Insecta</taxon>
        <taxon>Pterygota</taxon>
        <taxon>Neoptera</taxon>
        <taxon>Polyneoptera</taxon>
        <taxon>Phasmatodea</taxon>
        <taxon>Verophasmatodea</taxon>
        <taxon>Anareolatae</taxon>
        <taxon>Phasmatidae</taxon>
        <taxon>Eurycanthinae</taxon>
        <taxon>Dryococelus</taxon>
    </lineage>
</organism>
<comment type="caution">
    <text evidence="4">The sequence shown here is derived from an EMBL/GenBank/DDBJ whole genome shotgun (WGS) entry which is preliminary data.</text>
</comment>
<protein>
    <recommendedName>
        <fullName evidence="3">DDE Tnp4 domain-containing protein</fullName>
    </recommendedName>
</protein>
<evidence type="ECO:0000259" key="3">
    <source>
        <dbReference type="Pfam" id="PF13359"/>
    </source>
</evidence>
<evidence type="ECO:0000256" key="1">
    <source>
        <dbReference type="ARBA" id="ARBA00001968"/>
    </source>
</evidence>